<dbReference type="STRING" id="47879.AXG94_12670"/>
<gene>
    <name evidence="2" type="ORF">ALQ77_01379</name>
</gene>
<dbReference type="EMBL" id="RBOJ01000093">
    <property type="protein sequence ID" value="RMM45627.1"/>
    <property type="molecule type" value="Genomic_DNA"/>
</dbReference>
<sequence length="356" mass="38477">MKSHALTNTDQPIRLPEILLALEYPMPFVHRLAMPALCLSLILPSAFSVQADEPAPTATDQPSETKPVERQPLLERSQEEAAALERKVPPQEQQQLQTGSDTFLALWKPANTSDPKGAVIIVPGAGETADWPQVVGPLRKKLPDVEWNTLSITLPDPQSDVIAPRAVEASPQTKPADTAAATPDATTAAPIEQVAGGEADAVDPVVAEADEENARAGAERIFARIDAALAYAEQQSSRRIVLLGHGTGAYWAARYLSEKQPSQIERFVMVAAQSPVNTKPGLAELTPTLKLATADVFYMDKALDRNAALERLQASKRLKGSNFSQVSLKALPNAAAQQEQLFRRVRGWLNPQNPGE</sequence>
<evidence type="ECO:0008006" key="4">
    <source>
        <dbReference type="Google" id="ProtNLM"/>
    </source>
</evidence>
<organism evidence="2 3">
    <name type="scientific">Pseudomonas corrugata</name>
    <dbReference type="NCBI Taxonomy" id="47879"/>
    <lineage>
        <taxon>Bacteria</taxon>
        <taxon>Pseudomonadati</taxon>
        <taxon>Pseudomonadota</taxon>
        <taxon>Gammaproteobacteria</taxon>
        <taxon>Pseudomonadales</taxon>
        <taxon>Pseudomonadaceae</taxon>
        <taxon>Pseudomonas</taxon>
    </lineage>
</organism>
<dbReference type="SUPFAM" id="SSF53474">
    <property type="entry name" value="alpha/beta-Hydrolases"/>
    <property type="match status" value="1"/>
</dbReference>
<feature type="region of interest" description="Disordered" evidence="1">
    <location>
        <begin position="53"/>
        <end position="73"/>
    </location>
</feature>
<accession>A0A3M3E7J5</accession>
<evidence type="ECO:0000313" key="3">
    <source>
        <dbReference type="Proteomes" id="UP000270661"/>
    </source>
</evidence>
<protein>
    <recommendedName>
        <fullName evidence="4">Hydrolase or acyltransferase</fullName>
    </recommendedName>
</protein>
<evidence type="ECO:0000256" key="1">
    <source>
        <dbReference type="SAM" id="MobiDB-lite"/>
    </source>
</evidence>
<dbReference type="Gene3D" id="3.40.50.1820">
    <property type="entry name" value="alpha/beta hydrolase"/>
    <property type="match status" value="1"/>
</dbReference>
<dbReference type="InterPro" id="IPR029058">
    <property type="entry name" value="AB_hydrolase_fold"/>
</dbReference>
<evidence type="ECO:0000313" key="2">
    <source>
        <dbReference type="EMBL" id="RMM45627.1"/>
    </source>
</evidence>
<name>A0A3M3E7J5_9PSED</name>
<dbReference type="InterPro" id="IPR022529">
    <property type="entry name" value="DUF3530"/>
</dbReference>
<dbReference type="Pfam" id="PF12048">
    <property type="entry name" value="DUF3530"/>
    <property type="match status" value="1"/>
</dbReference>
<proteinExistence type="predicted"/>
<reference evidence="2 3" key="1">
    <citation type="submission" date="2018-08" db="EMBL/GenBank/DDBJ databases">
        <title>Recombination of ecologically and evolutionarily significant loci maintains genetic cohesion in the Pseudomonas syringae species complex.</title>
        <authorList>
            <person name="Dillon M."/>
            <person name="Thakur S."/>
            <person name="Almeida R.N.D."/>
            <person name="Weir B.S."/>
            <person name="Guttman D.S."/>
        </authorList>
    </citation>
    <scope>NUCLEOTIDE SEQUENCE [LARGE SCALE GENOMIC DNA]</scope>
    <source>
        <strain evidence="2 3">NCPPB2445</strain>
    </source>
</reference>
<keyword evidence="3" id="KW-1185">Reference proteome</keyword>
<dbReference type="Proteomes" id="UP000270661">
    <property type="component" value="Unassembled WGS sequence"/>
</dbReference>
<dbReference type="AlphaFoldDB" id="A0A3M3E7J5"/>
<comment type="caution">
    <text evidence="2">The sequence shown here is derived from an EMBL/GenBank/DDBJ whole genome shotgun (WGS) entry which is preliminary data.</text>
</comment>